<sequence length="650" mass="65383">MTTLFRHAAIRPRRLLQRPGQWLLLLMCLCLVSLLSACGGDDDDDKQAPSPTPTLQAPAGLSYGMSSVVYELGKPIVPNRPSASGGTVERYSIAPALPAGLLLDAVTGVISGTPTTVVPSTVHVVTAENGAGSATTRVQIEVRNAAVAPSQLAYRESAVVYTVGEPIVANGPGNGGGPIDAYTIAPALPAGLAFDTQTGVISGTPTVAAAEATYTVTGTNAAGQTTTTLRIAVEAAVVAPTGLAYVQPSALYVAGEAIVPNTPVVTGGAAASFSVSPALPTGLSLNIQTGVIAGTPTAIQLQKVYTVTATNKAGSTSAQVRIAVTGRGSWAPVASLPGPMHYMTGTTLNSGKVLVAGGYLASAPSASAFLYDPATNAWAATASMATSRVEATATRLNDGKVLVAGGGSATAEVYDPATGTWQATGSMSEARSRHTATLLPDGKVLVIGGNLASDRSSTAERYDPATNAWTPMTTALGSPRGQHAATLLPGGASILLVGGIGTMGFNMTAELYPVDDSGTITPVPYPGGGSNVAQSELLGNGKVLVTGIGNTGWLYDPVASTWTSSVMNAARTLPAMVLLPDGRVLVAGGSNTGTLASAEIYNPDTNVWTVAASMSVARRAPVATVLSDGTVLAIGGANSSNVDAVERFSP</sequence>
<dbReference type="SUPFAM" id="SSF49313">
    <property type="entry name" value="Cadherin-like"/>
    <property type="match status" value="2"/>
</dbReference>
<dbReference type="PANTHER" id="PTHR45632:SF17">
    <property type="entry name" value="KELCH-LIKE PROTEIN 31"/>
    <property type="match status" value="1"/>
</dbReference>
<accession>A0A849BC62</accession>
<dbReference type="Proteomes" id="UP000542973">
    <property type="component" value="Unassembled WGS sequence"/>
</dbReference>
<dbReference type="SUPFAM" id="SSF117281">
    <property type="entry name" value="Kelch motif"/>
    <property type="match status" value="1"/>
</dbReference>
<dbReference type="GO" id="GO:0005509">
    <property type="term" value="F:calcium ion binding"/>
    <property type="evidence" value="ECO:0007669"/>
    <property type="project" value="InterPro"/>
</dbReference>
<dbReference type="InterPro" id="IPR037293">
    <property type="entry name" value="Gal_Oxidase_central_sf"/>
</dbReference>
<dbReference type="RefSeq" id="WP_053822923.1">
    <property type="nucleotide sequence ID" value="NZ_BAAAEB010000006.1"/>
</dbReference>
<gene>
    <name evidence="1" type="ORF">HLB16_11130</name>
</gene>
<proteinExistence type="predicted"/>
<dbReference type="EMBL" id="JABEMD010000015">
    <property type="protein sequence ID" value="NNH11433.1"/>
    <property type="molecule type" value="Genomic_DNA"/>
</dbReference>
<dbReference type="SUPFAM" id="SSF50965">
    <property type="entry name" value="Galactose oxidase, central domain"/>
    <property type="match status" value="1"/>
</dbReference>
<evidence type="ECO:0000313" key="2">
    <source>
        <dbReference type="Proteomes" id="UP000542973"/>
    </source>
</evidence>
<dbReference type="SMART" id="SM00612">
    <property type="entry name" value="Kelch"/>
    <property type="match status" value="4"/>
</dbReference>
<name>A0A849BC62_9BURK</name>
<dbReference type="InterPro" id="IPR015915">
    <property type="entry name" value="Kelch-typ_b-propeller"/>
</dbReference>
<dbReference type="InterPro" id="IPR006652">
    <property type="entry name" value="Kelch_1"/>
</dbReference>
<dbReference type="Gene3D" id="2.60.40.10">
    <property type="entry name" value="Immunoglobulins"/>
    <property type="match status" value="2"/>
</dbReference>
<dbReference type="AlphaFoldDB" id="A0A849BC62"/>
<dbReference type="Pfam" id="PF05345">
    <property type="entry name" value="He_PIG"/>
    <property type="match status" value="3"/>
</dbReference>
<dbReference type="Gene3D" id="2.130.10.80">
    <property type="entry name" value="Galactose oxidase/kelch, beta-propeller"/>
    <property type="match status" value="2"/>
</dbReference>
<dbReference type="InterPro" id="IPR011043">
    <property type="entry name" value="Gal_Oxase/kelch_b-propeller"/>
</dbReference>
<dbReference type="InterPro" id="IPR015919">
    <property type="entry name" value="Cadherin-like_sf"/>
</dbReference>
<reference evidence="1 2" key="1">
    <citation type="submission" date="2020-05" db="EMBL/GenBank/DDBJ databases">
        <title>MicrobeNet Type strains.</title>
        <authorList>
            <person name="Nicholson A.C."/>
        </authorList>
    </citation>
    <scope>NUCLEOTIDE SEQUENCE [LARGE SCALE GENOMIC DNA]</scope>
    <source>
        <strain evidence="1 2">ATCC 700815</strain>
    </source>
</reference>
<dbReference type="GO" id="GO:0016020">
    <property type="term" value="C:membrane"/>
    <property type="evidence" value="ECO:0007669"/>
    <property type="project" value="InterPro"/>
</dbReference>
<evidence type="ECO:0000313" key="1">
    <source>
        <dbReference type="EMBL" id="NNH11433.1"/>
    </source>
</evidence>
<comment type="caution">
    <text evidence="1">The sequence shown here is derived from an EMBL/GenBank/DDBJ whole genome shotgun (WGS) entry which is preliminary data.</text>
</comment>
<protein>
    <submittedName>
        <fullName evidence="1">Kelch repeat-containing protein</fullName>
    </submittedName>
</protein>
<organism evidence="1 2">
    <name type="scientific">Cupriavidus gilardii</name>
    <dbReference type="NCBI Taxonomy" id="82541"/>
    <lineage>
        <taxon>Bacteria</taxon>
        <taxon>Pseudomonadati</taxon>
        <taxon>Pseudomonadota</taxon>
        <taxon>Betaproteobacteria</taxon>
        <taxon>Burkholderiales</taxon>
        <taxon>Burkholderiaceae</taxon>
        <taxon>Cupriavidus</taxon>
    </lineage>
</organism>
<dbReference type="PANTHER" id="PTHR45632">
    <property type="entry name" value="LD33804P"/>
    <property type="match status" value="1"/>
</dbReference>
<dbReference type="InterPro" id="IPR013783">
    <property type="entry name" value="Ig-like_fold"/>
</dbReference>
<dbReference type="Pfam" id="PF01344">
    <property type="entry name" value="Kelch_1"/>
    <property type="match status" value="3"/>
</dbReference>